<dbReference type="InterPro" id="IPR047218">
    <property type="entry name" value="YocR/YhdH-like"/>
</dbReference>
<organism evidence="3 4">
    <name type="scientific">Crassaminicella indica</name>
    <dbReference type="NCBI Taxonomy" id="2855394"/>
    <lineage>
        <taxon>Bacteria</taxon>
        <taxon>Bacillati</taxon>
        <taxon>Bacillota</taxon>
        <taxon>Clostridia</taxon>
        <taxon>Eubacteriales</taxon>
        <taxon>Clostridiaceae</taxon>
        <taxon>Crassaminicella</taxon>
    </lineage>
</organism>
<keyword evidence="1 2" id="KW-0812">Transmembrane</keyword>
<dbReference type="NCBIfam" id="NF037979">
    <property type="entry name" value="Na_transp"/>
    <property type="match status" value="1"/>
</dbReference>
<dbReference type="Pfam" id="PF00209">
    <property type="entry name" value="SNF"/>
    <property type="match status" value="2"/>
</dbReference>
<feature type="transmembrane region" description="Helical" evidence="2">
    <location>
        <begin position="255"/>
        <end position="281"/>
    </location>
</feature>
<feature type="transmembrane region" description="Helical" evidence="2">
    <location>
        <begin position="17"/>
        <end position="34"/>
    </location>
</feature>
<protein>
    <recommendedName>
        <fullName evidence="1">Transporter</fullName>
    </recommendedName>
</protein>
<reference evidence="3" key="1">
    <citation type="submission" date="2021-07" db="EMBL/GenBank/DDBJ databases">
        <title>Complete genome sequence of Crassaminicella sp. 143-21, isolated from a deep-sea hydrothermal vent.</title>
        <authorList>
            <person name="Li X."/>
        </authorList>
    </citation>
    <scope>NUCLEOTIDE SEQUENCE</scope>
    <source>
        <strain evidence="3">143-21</strain>
    </source>
</reference>
<dbReference type="RefSeq" id="WP_218283123.1">
    <property type="nucleotide sequence ID" value="NZ_CP078093.1"/>
</dbReference>
<dbReference type="CDD" id="cd10336">
    <property type="entry name" value="SLC6sbd_Tyt1-Like"/>
    <property type="match status" value="1"/>
</dbReference>
<keyword evidence="1" id="KW-0813">Transport</keyword>
<gene>
    <name evidence="3" type="ORF">KVH43_01235</name>
</gene>
<feature type="transmembrane region" description="Helical" evidence="2">
    <location>
        <begin position="346"/>
        <end position="364"/>
    </location>
</feature>
<evidence type="ECO:0000313" key="3">
    <source>
        <dbReference type="EMBL" id="QXM06427.1"/>
    </source>
</evidence>
<feature type="transmembrane region" description="Helical" evidence="2">
    <location>
        <begin position="301"/>
        <end position="334"/>
    </location>
</feature>
<feature type="transmembrane region" description="Helical" evidence="2">
    <location>
        <begin position="46"/>
        <end position="68"/>
    </location>
</feature>
<feature type="transmembrane region" description="Helical" evidence="2">
    <location>
        <begin position="179"/>
        <end position="199"/>
    </location>
</feature>
<comment type="similarity">
    <text evidence="1">Belongs to the sodium:neurotransmitter symporter (SNF) (TC 2.A.22) family.</text>
</comment>
<dbReference type="Proteomes" id="UP000886818">
    <property type="component" value="Chromosome"/>
</dbReference>
<dbReference type="PANTHER" id="PTHR42948">
    <property type="entry name" value="TRANSPORTER"/>
    <property type="match status" value="1"/>
</dbReference>
<dbReference type="EMBL" id="CP078093">
    <property type="protein sequence ID" value="QXM06427.1"/>
    <property type="molecule type" value="Genomic_DNA"/>
</dbReference>
<dbReference type="PROSITE" id="PS50267">
    <property type="entry name" value="NA_NEUROTRAN_SYMP_3"/>
    <property type="match status" value="1"/>
</dbReference>
<keyword evidence="2" id="KW-1133">Transmembrane helix</keyword>
<evidence type="ECO:0000256" key="1">
    <source>
        <dbReference type="RuleBase" id="RU003732"/>
    </source>
</evidence>
<evidence type="ECO:0000313" key="4">
    <source>
        <dbReference type="Proteomes" id="UP000886818"/>
    </source>
</evidence>
<feature type="transmembrane region" description="Helical" evidence="2">
    <location>
        <begin position="428"/>
        <end position="450"/>
    </location>
</feature>
<feature type="transmembrane region" description="Helical" evidence="2">
    <location>
        <begin position="384"/>
        <end position="407"/>
    </location>
</feature>
<keyword evidence="4" id="KW-1185">Reference proteome</keyword>
<dbReference type="PROSITE" id="PS00610">
    <property type="entry name" value="NA_NEUROTRAN_SYMP_1"/>
    <property type="match status" value="1"/>
</dbReference>
<name>A0ABX8RDR4_9CLOT</name>
<proteinExistence type="inferred from homology"/>
<dbReference type="InterPro" id="IPR000175">
    <property type="entry name" value="Na/ntran_symport"/>
</dbReference>
<sequence>MTNLNKEQDRGQWGSKLGFILAAAGSAVGLGNLWKFPYVAGKNGGGAFVLVYIIILFLVGFTLMLAEITLGRHTQVSAIGAYRKIRKKWAWVGALGVLAGFLILSFYSVVGGWVLSYLFKALTGALHVTDAEVLGNMFGGLISSTGTPIIFHAIFMVLNLIIVFGGISGGIEKASKIMMPALFVMIILLALRSVTLPGASEGLKFLFVPDFSVITPTVILDALGQVFFSLSLGMGCMITYGSYLSKDTDIIQSAIAIPVLDTAVALLAGIATLPAVFAFGFEPAAGPGLMFVTLPAVFSQMPLGGLFAVIFFLLVLFAALTSSISLLEVCVAYVVDEWKWKRAKATITMTIIIFLVGIPASLSFGVWEHIKIIGERGFFDTYDFIASNVLLPLGGLLLCIFVGWIWGTDRAVKEATNDGQREFSLASVWVFLIKYLGPLAIGAVFIRSIMAAF</sequence>
<feature type="transmembrane region" description="Helical" evidence="2">
    <location>
        <begin position="149"/>
        <end position="167"/>
    </location>
</feature>
<accession>A0ABX8RDR4</accession>
<keyword evidence="1" id="KW-0769">Symport</keyword>
<keyword evidence="2" id="KW-0472">Membrane</keyword>
<feature type="transmembrane region" description="Helical" evidence="2">
    <location>
        <begin position="89"/>
        <end position="110"/>
    </location>
</feature>
<feature type="transmembrane region" description="Helical" evidence="2">
    <location>
        <begin position="219"/>
        <end position="243"/>
    </location>
</feature>
<evidence type="ECO:0000256" key="2">
    <source>
        <dbReference type="SAM" id="Phobius"/>
    </source>
</evidence>
<dbReference type="PANTHER" id="PTHR42948:SF1">
    <property type="entry name" value="TRANSPORTER"/>
    <property type="match status" value="1"/>
</dbReference>